<dbReference type="Gene3D" id="3.30.70.3400">
    <property type="match status" value="2"/>
</dbReference>
<dbReference type="NCBIfam" id="TIGR01129">
    <property type="entry name" value="secD"/>
    <property type="match status" value="1"/>
</dbReference>
<dbReference type="Proteomes" id="UP001055804">
    <property type="component" value="Unassembled WGS sequence"/>
</dbReference>
<evidence type="ECO:0000256" key="3">
    <source>
        <dbReference type="ARBA" id="ARBA00022475"/>
    </source>
</evidence>
<evidence type="ECO:0000256" key="6">
    <source>
        <dbReference type="ARBA" id="ARBA00022927"/>
    </source>
</evidence>
<dbReference type="HAMAP" id="MF_01463_B">
    <property type="entry name" value="SecD_B"/>
    <property type="match status" value="1"/>
</dbReference>
<evidence type="ECO:0000256" key="10">
    <source>
        <dbReference type="HAMAP-Rule" id="MF_01463"/>
    </source>
</evidence>
<feature type="transmembrane region" description="Helical" evidence="10">
    <location>
        <begin position="498"/>
        <end position="526"/>
    </location>
</feature>
<keyword evidence="7 10" id="KW-1133">Transmembrane helix</keyword>
<evidence type="ECO:0000259" key="13">
    <source>
        <dbReference type="Pfam" id="PF22599"/>
    </source>
</evidence>
<sequence>MLYFARWKILTILAVCLAGLIFALPNVLPRSVLDSLPDAVPSDQVRLGLDLQGGAHLLLELDVEEVYLDRLETVRDDVRDVLRGQTPSIGYTALRVVDGAVVVRIRDQAEMDTALSRIRGLIGTVDTGMAGIGGGPDLEVSVEESTLVRIVMTEAAQEQRAANTVAQAITVLRRRIDALGTLDPTIQRQGSDRILVQVPGLRDVAGLKQIITETAKMTFHLVDVGVSPQDIAAGNVPPSGMVVPSQDGYNQQYVVEKRALVTGESLVDAFPTTDQGGQPAVGFRFDGAGAKKFGDVTTANVGRPFAIVLDGKVISAPVIQSPILGGNGIITGNFTFESANNLAILLRAGALPASLVIVEERTVGPDLGQDSIEAGEVAAVVGFVSVIAFMAIYYARFGIFAALALVVNLVLIVGALSALGATLTLPGIAGIVLTMGMAVDANVLVFERIREELANGKSPVNAIDTGYQRAFGTIIDANVTTLIAAAILFQLGSGPVRGFAVTLGIGIITSVFTAVMLTRLMVALWVRRARPKTLAI</sequence>
<dbReference type="PANTHER" id="PTHR30081">
    <property type="entry name" value="PROTEIN-EXPORT MEMBRANE PROTEIN SEC"/>
    <property type="match status" value="1"/>
</dbReference>
<feature type="transmembrane region" description="Helical" evidence="10">
    <location>
        <begin position="377"/>
        <end position="395"/>
    </location>
</feature>
<dbReference type="InterPro" id="IPR055344">
    <property type="entry name" value="SecD_SecF_C_bact"/>
</dbReference>
<dbReference type="PRINTS" id="PR00702">
    <property type="entry name" value="ACRIFLAVINRP"/>
</dbReference>
<evidence type="ECO:0000313" key="14">
    <source>
        <dbReference type="EMBL" id="MCP1335969.1"/>
    </source>
</evidence>
<feature type="domain" description="Protein export membrane protein SecD/SecF C-terminal" evidence="11">
    <location>
        <begin position="356"/>
        <end position="525"/>
    </location>
</feature>
<comment type="function">
    <text evidence="10">Part of the Sec protein translocase complex. Interacts with the SecYEG preprotein conducting channel. SecDF uses the proton motive force (PMF) to complete protein translocation after the ATP-dependent function of SecA.</text>
</comment>
<feature type="domain" description="Protein translocase subunit SecDF P1" evidence="12">
    <location>
        <begin position="165"/>
        <end position="223"/>
    </location>
</feature>
<keyword evidence="15" id="KW-1185">Reference proteome</keyword>
<dbReference type="GO" id="GO:0005886">
    <property type="term" value="C:plasma membrane"/>
    <property type="evidence" value="ECO:0007669"/>
    <property type="project" value="UniProtKB-SubCell"/>
</dbReference>
<evidence type="ECO:0000256" key="2">
    <source>
        <dbReference type="ARBA" id="ARBA00022448"/>
    </source>
</evidence>
<evidence type="ECO:0000256" key="1">
    <source>
        <dbReference type="ARBA" id="ARBA00004651"/>
    </source>
</evidence>
<comment type="similarity">
    <text evidence="10">Belongs to the SecD/SecF family. SecD subfamily.</text>
</comment>
<dbReference type="InterPro" id="IPR022813">
    <property type="entry name" value="SecD/SecF_arch_bac"/>
</dbReference>
<dbReference type="InterPro" id="IPR048634">
    <property type="entry name" value="SecD_SecF_C"/>
</dbReference>
<keyword evidence="8 10" id="KW-0811">Translocation</keyword>
<keyword evidence="6 10" id="KW-0653">Protein transport</keyword>
<dbReference type="Pfam" id="PF22599">
    <property type="entry name" value="SecDF_P1_head"/>
    <property type="match status" value="1"/>
</dbReference>
<evidence type="ECO:0000256" key="5">
    <source>
        <dbReference type="ARBA" id="ARBA00022692"/>
    </source>
</evidence>
<comment type="caution">
    <text evidence="10">Lacks conserved residue(s) required for the propagation of feature annotation.</text>
</comment>
<dbReference type="Gene3D" id="1.20.1640.10">
    <property type="entry name" value="Multidrug efflux transporter AcrB transmembrane domain"/>
    <property type="match status" value="1"/>
</dbReference>
<feature type="transmembrane region" description="Helical" evidence="10">
    <location>
        <begin position="427"/>
        <end position="449"/>
    </location>
</feature>
<dbReference type="PANTHER" id="PTHR30081:SF1">
    <property type="entry name" value="PROTEIN TRANSLOCASE SUBUNIT SECD"/>
    <property type="match status" value="1"/>
</dbReference>
<keyword evidence="9 10" id="KW-0472">Membrane</keyword>
<evidence type="ECO:0000313" key="15">
    <source>
        <dbReference type="Proteomes" id="UP001055804"/>
    </source>
</evidence>
<dbReference type="GO" id="GO:0006605">
    <property type="term" value="P:protein targeting"/>
    <property type="evidence" value="ECO:0007669"/>
    <property type="project" value="UniProtKB-UniRule"/>
</dbReference>
<dbReference type="InterPro" id="IPR048631">
    <property type="entry name" value="SecD_1st"/>
</dbReference>
<feature type="transmembrane region" description="Helical" evidence="10">
    <location>
        <begin position="470"/>
        <end position="492"/>
    </location>
</feature>
<keyword evidence="2 10" id="KW-0813">Transport</keyword>
<proteinExistence type="inferred from homology"/>
<dbReference type="EMBL" id="JAMZFT010000001">
    <property type="protein sequence ID" value="MCP1335969.1"/>
    <property type="molecule type" value="Genomic_DNA"/>
</dbReference>
<dbReference type="Pfam" id="PF02355">
    <property type="entry name" value="SecD_SecF_C"/>
    <property type="match status" value="1"/>
</dbReference>
<dbReference type="Pfam" id="PF21760">
    <property type="entry name" value="SecD_1st"/>
    <property type="match status" value="1"/>
</dbReference>
<dbReference type="RefSeq" id="WP_269331891.1">
    <property type="nucleotide sequence ID" value="NZ_JAMZFT010000001.1"/>
</dbReference>
<keyword evidence="5 10" id="KW-0812">Transmembrane</keyword>
<gene>
    <name evidence="10 14" type="primary">secD</name>
    <name evidence="14" type="ORF">NJQ99_06060</name>
</gene>
<dbReference type="SUPFAM" id="SSF82866">
    <property type="entry name" value="Multidrug efflux transporter AcrB transmembrane domain"/>
    <property type="match status" value="1"/>
</dbReference>
<dbReference type="GO" id="GO:0015450">
    <property type="term" value="F:protein-transporting ATPase activity"/>
    <property type="evidence" value="ECO:0007669"/>
    <property type="project" value="InterPro"/>
</dbReference>
<evidence type="ECO:0000256" key="8">
    <source>
        <dbReference type="ARBA" id="ARBA00023010"/>
    </source>
</evidence>
<evidence type="ECO:0000259" key="12">
    <source>
        <dbReference type="Pfam" id="PF21760"/>
    </source>
</evidence>
<organism evidence="14 15">
    <name type="scientific">Futiania mangrovi</name>
    <dbReference type="NCBI Taxonomy" id="2959716"/>
    <lineage>
        <taxon>Bacteria</taxon>
        <taxon>Pseudomonadati</taxon>
        <taxon>Pseudomonadota</taxon>
        <taxon>Alphaproteobacteria</taxon>
        <taxon>Futianiales</taxon>
        <taxon>Futianiaceae</taxon>
        <taxon>Futiania</taxon>
    </lineage>
</organism>
<dbReference type="NCBIfam" id="TIGR00916">
    <property type="entry name" value="2A0604s01"/>
    <property type="match status" value="1"/>
</dbReference>
<name>A0A9J6PBT0_9PROT</name>
<protein>
    <recommendedName>
        <fullName evidence="10">Protein translocase subunit SecD</fullName>
    </recommendedName>
</protein>
<evidence type="ECO:0000259" key="11">
    <source>
        <dbReference type="Pfam" id="PF02355"/>
    </source>
</evidence>
<feature type="domain" description="SecDF P1 head subdomain" evidence="13">
    <location>
        <begin position="243"/>
        <end position="353"/>
    </location>
</feature>
<dbReference type="GO" id="GO:0065002">
    <property type="term" value="P:intracellular protein transmembrane transport"/>
    <property type="evidence" value="ECO:0007669"/>
    <property type="project" value="UniProtKB-UniRule"/>
</dbReference>
<evidence type="ECO:0000256" key="9">
    <source>
        <dbReference type="ARBA" id="ARBA00023136"/>
    </source>
</evidence>
<feature type="transmembrane region" description="Helical" evidence="10">
    <location>
        <begin position="402"/>
        <end position="421"/>
    </location>
</feature>
<dbReference type="InterPro" id="IPR001036">
    <property type="entry name" value="Acrflvin-R"/>
</dbReference>
<dbReference type="InterPro" id="IPR054384">
    <property type="entry name" value="SecDF_P1_head"/>
</dbReference>
<reference evidence="14" key="1">
    <citation type="submission" date="2022-06" db="EMBL/GenBank/DDBJ databases">
        <title>Isolation and Genomics of Futiania mangrovii gen. nov., sp. nov., a Rare and Metabolically-versatile member in the Class Alphaproteobacteria.</title>
        <authorList>
            <person name="Liu L."/>
            <person name="Huang W.-C."/>
            <person name="Pan J."/>
            <person name="Li J."/>
            <person name="Huang Y."/>
            <person name="Du H."/>
            <person name="Liu Y."/>
            <person name="Li M."/>
        </authorList>
    </citation>
    <scope>NUCLEOTIDE SEQUENCE</scope>
    <source>
        <strain evidence="14">FT118</strain>
    </source>
</reference>
<evidence type="ECO:0000256" key="7">
    <source>
        <dbReference type="ARBA" id="ARBA00022989"/>
    </source>
</evidence>
<comment type="subcellular location">
    <subcellularLocation>
        <location evidence="1 10">Cell membrane</location>
        <topology evidence="1 10">Multi-pass membrane protein</topology>
    </subcellularLocation>
</comment>
<accession>A0A9J6PBT0</accession>
<comment type="subunit">
    <text evidence="10">Forms a complex with SecF. Part of the essential Sec protein translocation apparatus which comprises SecA, SecYEG and auxiliary proteins SecDF-YajC and YidC.</text>
</comment>
<dbReference type="AlphaFoldDB" id="A0A9J6PBT0"/>
<keyword evidence="4" id="KW-0997">Cell inner membrane</keyword>
<dbReference type="FunFam" id="3.30.1360.200:FF:000002">
    <property type="entry name" value="Preprotein translocase subunit SecD"/>
    <property type="match status" value="1"/>
</dbReference>
<dbReference type="Gene3D" id="3.30.1360.200">
    <property type="match status" value="1"/>
</dbReference>
<dbReference type="GO" id="GO:0043952">
    <property type="term" value="P:protein transport by the Sec complex"/>
    <property type="evidence" value="ECO:0007669"/>
    <property type="project" value="UniProtKB-UniRule"/>
</dbReference>
<dbReference type="FunFam" id="1.20.1640.10:FF:000004">
    <property type="entry name" value="Protein translocase subunit SecD"/>
    <property type="match status" value="1"/>
</dbReference>
<dbReference type="InterPro" id="IPR005791">
    <property type="entry name" value="SecD"/>
</dbReference>
<evidence type="ECO:0000256" key="4">
    <source>
        <dbReference type="ARBA" id="ARBA00022519"/>
    </source>
</evidence>
<keyword evidence="3 10" id="KW-1003">Cell membrane</keyword>
<comment type="caution">
    <text evidence="14">The sequence shown here is derived from an EMBL/GenBank/DDBJ whole genome shotgun (WGS) entry which is preliminary data.</text>
</comment>